<evidence type="ECO:0000313" key="3">
    <source>
        <dbReference type="Proteomes" id="UP000321258"/>
    </source>
</evidence>
<keyword evidence="3" id="KW-1185">Reference proteome</keyword>
<name>A0A512IQL3_9HYPH</name>
<dbReference type="EMBL" id="BJZT01000025">
    <property type="protein sequence ID" value="GEO99989.1"/>
    <property type="molecule type" value="Genomic_DNA"/>
</dbReference>
<comment type="caution">
    <text evidence="2">The sequence shown here is derived from an EMBL/GenBank/DDBJ whole genome shotgun (WGS) entry which is preliminary data.</text>
</comment>
<dbReference type="Proteomes" id="UP000321258">
    <property type="component" value="Unassembled WGS sequence"/>
</dbReference>
<organism evidence="2 3">
    <name type="scientific">Methylobacterium haplocladii</name>
    <dbReference type="NCBI Taxonomy" id="1176176"/>
    <lineage>
        <taxon>Bacteria</taxon>
        <taxon>Pseudomonadati</taxon>
        <taxon>Pseudomonadota</taxon>
        <taxon>Alphaproteobacteria</taxon>
        <taxon>Hyphomicrobiales</taxon>
        <taxon>Methylobacteriaceae</taxon>
        <taxon>Methylobacterium</taxon>
    </lineage>
</organism>
<protein>
    <submittedName>
        <fullName evidence="2">Uncharacterized protein</fullName>
    </submittedName>
</protein>
<feature type="region of interest" description="Disordered" evidence="1">
    <location>
        <begin position="36"/>
        <end position="58"/>
    </location>
</feature>
<gene>
    <name evidence="2" type="ORF">MHA02_23770</name>
</gene>
<evidence type="ECO:0000313" key="2">
    <source>
        <dbReference type="EMBL" id="GEO99989.1"/>
    </source>
</evidence>
<accession>A0A512IQL3</accession>
<evidence type="ECO:0000256" key="1">
    <source>
        <dbReference type="SAM" id="MobiDB-lite"/>
    </source>
</evidence>
<proteinExistence type="predicted"/>
<reference evidence="2 3" key="1">
    <citation type="submission" date="2019-07" db="EMBL/GenBank/DDBJ databases">
        <title>Whole genome shotgun sequence of Methylobacterium haplocladii NBRC 107714.</title>
        <authorList>
            <person name="Hosoyama A."/>
            <person name="Uohara A."/>
            <person name="Ohji S."/>
            <person name="Ichikawa N."/>
        </authorList>
    </citation>
    <scope>NUCLEOTIDE SEQUENCE [LARGE SCALE GENOMIC DNA]</scope>
    <source>
        <strain evidence="2 3">NBRC 107714</strain>
    </source>
</reference>
<dbReference type="AlphaFoldDB" id="A0A512IQL3"/>
<sequence length="117" mass="12559">MSARGSPSVAATITATRPTEEVLETARGSALMIAPVMGPEGSCRGGERRQRPRPGIALDGLQNAPLLVRQPAPHRQRQVVFHWGGPTRSLQVLVMTHFLSTGVGQQEGEAKLWTLAL</sequence>